<evidence type="ECO:0000259" key="1">
    <source>
        <dbReference type="Pfam" id="PF00534"/>
    </source>
</evidence>
<dbReference type="PANTHER" id="PTHR12526">
    <property type="entry name" value="GLYCOSYLTRANSFERASE"/>
    <property type="match status" value="1"/>
</dbReference>
<dbReference type="STRING" id="1121442.SAMN02745702_01371"/>
<evidence type="ECO:0000313" key="2">
    <source>
        <dbReference type="EMBL" id="SKA70937.1"/>
    </source>
</evidence>
<accession>A0A1T4W163</accession>
<dbReference type="EMBL" id="FUYA01000004">
    <property type="protein sequence ID" value="SKA70937.1"/>
    <property type="molecule type" value="Genomic_DNA"/>
</dbReference>
<reference evidence="2 3" key="1">
    <citation type="submission" date="2017-02" db="EMBL/GenBank/DDBJ databases">
        <authorList>
            <person name="Peterson S.W."/>
        </authorList>
    </citation>
    <scope>NUCLEOTIDE SEQUENCE [LARGE SCALE GENOMIC DNA]</scope>
    <source>
        <strain evidence="2 3">DSM 18034</strain>
    </source>
</reference>
<proteinExistence type="predicted"/>
<dbReference type="OrthoDB" id="9790710at2"/>
<dbReference type="SUPFAM" id="SSF53756">
    <property type="entry name" value="UDP-Glycosyltransferase/glycogen phosphorylase"/>
    <property type="match status" value="1"/>
</dbReference>
<dbReference type="RefSeq" id="WP_159445943.1">
    <property type="nucleotide sequence ID" value="NZ_FUYA01000004.1"/>
</dbReference>
<dbReference type="InterPro" id="IPR001296">
    <property type="entry name" value="Glyco_trans_1"/>
</dbReference>
<dbReference type="Gene3D" id="3.40.50.2000">
    <property type="entry name" value="Glycogen Phosphorylase B"/>
    <property type="match status" value="3"/>
</dbReference>
<dbReference type="GO" id="GO:0016757">
    <property type="term" value="F:glycosyltransferase activity"/>
    <property type="evidence" value="ECO:0007669"/>
    <property type="project" value="InterPro"/>
</dbReference>
<gene>
    <name evidence="2" type="ORF">SAMN02745702_01371</name>
</gene>
<dbReference type="AlphaFoldDB" id="A0A1T4W163"/>
<dbReference type="CDD" id="cd03801">
    <property type="entry name" value="GT4_PimA-like"/>
    <property type="match status" value="1"/>
</dbReference>
<keyword evidence="2" id="KW-0808">Transferase</keyword>
<feature type="domain" description="Glycosyl transferase family 1" evidence="1">
    <location>
        <begin position="202"/>
        <end position="347"/>
    </location>
</feature>
<dbReference type="Proteomes" id="UP000189733">
    <property type="component" value="Unassembled WGS sequence"/>
</dbReference>
<evidence type="ECO:0000313" key="3">
    <source>
        <dbReference type="Proteomes" id="UP000189733"/>
    </source>
</evidence>
<protein>
    <submittedName>
        <fullName evidence="2">Glycosyltransferase involved in cell wall bisynthesis</fullName>
    </submittedName>
</protein>
<name>A0A1T4W163_9BACT</name>
<dbReference type="Pfam" id="PF00534">
    <property type="entry name" value="Glycos_transf_1"/>
    <property type="match status" value="1"/>
</dbReference>
<organism evidence="2 3">
    <name type="scientific">Desulfobaculum bizertense DSM 18034</name>
    <dbReference type="NCBI Taxonomy" id="1121442"/>
    <lineage>
        <taxon>Bacteria</taxon>
        <taxon>Pseudomonadati</taxon>
        <taxon>Thermodesulfobacteriota</taxon>
        <taxon>Desulfovibrionia</taxon>
        <taxon>Desulfovibrionales</taxon>
        <taxon>Desulfovibrionaceae</taxon>
        <taxon>Desulfobaculum</taxon>
    </lineage>
</organism>
<sequence>MESSRIWASLDPFFESGGIMGRSVANANFLQALLQADPFDQYHFFLSRKQDREHVQRIIAELFPDSISAKLRFFPRMALPQQLADVPYHCFHLSDCVDSPAFLAAVRNRYSRQIFPITGPTHSLSYQRFMSSFSSHLWEGTTARDCVVATSRTAIGVMNRFYDELARSFSYEGPRPAVERIPLGVDTEAYRPASLKEQQGARESCGLAEGQKMVLIFARLSHYSKMDILPVFRALQRMRQQGEDLSCLTLCVAGWNDGDARFATILASFAKALGVRWRLEDSPSDQRKKELFWAADIFLSPVDNVQETFGLTLLEAGAMGKPVIASAYNGYRDLVEDGVTGLLVPTAGPAYTEDIDVMAPLLGDSESHLMMAQRTVVDVEALAFALSSLLRSPELCQRMGRAARQRVEANFSWQQVIQQHCLLWDSLWQRPVQDSPAFQHPYMLPYARIFADYTTQDCAPDDFFRWTFVGEALYRGKENFTVYAALESFITEDRLKRLLFFVRKPLMYSALCSRLASALALTSGSAESLVLWAYKHGFIERVVGREELGASPSP</sequence>
<keyword evidence="3" id="KW-1185">Reference proteome</keyword>